<evidence type="ECO:0000256" key="5">
    <source>
        <dbReference type="ARBA" id="ARBA00022605"/>
    </source>
</evidence>
<keyword evidence="10 11" id="KW-0198">Cysteine biosynthesis</keyword>
<evidence type="ECO:0000256" key="2">
    <source>
        <dbReference type="ARBA" id="ARBA00022448"/>
    </source>
</evidence>
<keyword evidence="7 11" id="KW-1133">Transmembrane helix</keyword>
<dbReference type="GO" id="GO:0019344">
    <property type="term" value="P:cysteine biosynthetic process"/>
    <property type="evidence" value="ECO:0007669"/>
    <property type="project" value="UniProtKB-UniRule"/>
</dbReference>
<feature type="transmembrane region" description="Helical" evidence="11">
    <location>
        <begin position="67"/>
        <end position="96"/>
    </location>
</feature>
<evidence type="ECO:0000256" key="7">
    <source>
        <dbReference type="ARBA" id="ARBA00022989"/>
    </source>
</evidence>
<keyword evidence="4 11" id="KW-0997">Cell inner membrane</keyword>
<organism evidence="12 13">
    <name type="scientific">Thioalbus denitrificans</name>
    <dbReference type="NCBI Taxonomy" id="547122"/>
    <lineage>
        <taxon>Bacteria</taxon>
        <taxon>Pseudomonadati</taxon>
        <taxon>Pseudomonadota</taxon>
        <taxon>Gammaproteobacteria</taxon>
        <taxon>Chromatiales</taxon>
        <taxon>Ectothiorhodospiraceae</taxon>
        <taxon>Thioalbus</taxon>
    </lineage>
</organism>
<keyword evidence="8 11" id="KW-0764">Sulfate transport</keyword>
<keyword evidence="6 11" id="KW-0812">Transmembrane</keyword>
<dbReference type="InterPro" id="IPR022985">
    <property type="entry name" value="Sulfate_CysZ"/>
</dbReference>
<evidence type="ECO:0000256" key="1">
    <source>
        <dbReference type="ARBA" id="ARBA00004141"/>
    </source>
</evidence>
<comment type="caution">
    <text evidence="12">The sequence shown here is derived from an EMBL/GenBank/DDBJ whole genome shotgun (WGS) entry which is preliminary data.</text>
</comment>
<accession>A0A369CIE5</accession>
<dbReference type="OrthoDB" id="5292355at2"/>
<evidence type="ECO:0000313" key="12">
    <source>
        <dbReference type="EMBL" id="RCX32207.1"/>
    </source>
</evidence>
<evidence type="ECO:0000256" key="8">
    <source>
        <dbReference type="ARBA" id="ARBA00023032"/>
    </source>
</evidence>
<keyword evidence="3 11" id="KW-1003">Cell membrane</keyword>
<dbReference type="EMBL" id="QPJY01000002">
    <property type="protein sequence ID" value="RCX32207.1"/>
    <property type="molecule type" value="Genomic_DNA"/>
</dbReference>
<keyword evidence="2 11" id="KW-0813">Transport</keyword>
<evidence type="ECO:0000256" key="4">
    <source>
        <dbReference type="ARBA" id="ARBA00022519"/>
    </source>
</evidence>
<dbReference type="GO" id="GO:0005886">
    <property type="term" value="C:plasma membrane"/>
    <property type="evidence" value="ECO:0007669"/>
    <property type="project" value="UniProtKB-SubCell"/>
</dbReference>
<feature type="transmembrane region" description="Helical" evidence="11">
    <location>
        <begin position="27"/>
        <end position="47"/>
    </location>
</feature>
<reference evidence="12 13" key="1">
    <citation type="submission" date="2018-07" db="EMBL/GenBank/DDBJ databases">
        <title>Genomic Encyclopedia of Type Strains, Phase IV (KMG-IV): sequencing the most valuable type-strain genomes for metagenomic binning, comparative biology and taxonomic classification.</title>
        <authorList>
            <person name="Goeker M."/>
        </authorList>
    </citation>
    <scope>NUCLEOTIDE SEQUENCE [LARGE SCALE GENOMIC DNA]</scope>
    <source>
        <strain evidence="12 13">DSM 26407</strain>
    </source>
</reference>
<dbReference type="PANTHER" id="PTHR37468:SF1">
    <property type="entry name" value="SULFATE TRANSPORTER CYSZ"/>
    <property type="match status" value="1"/>
</dbReference>
<feature type="transmembrane region" description="Helical" evidence="11">
    <location>
        <begin position="140"/>
        <end position="159"/>
    </location>
</feature>
<evidence type="ECO:0000256" key="6">
    <source>
        <dbReference type="ARBA" id="ARBA00022692"/>
    </source>
</evidence>
<keyword evidence="13" id="KW-1185">Reference proteome</keyword>
<dbReference type="RefSeq" id="WP_114279022.1">
    <property type="nucleotide sequence ID" value="NZ_QPJY01000002.1"/>
</dbReference>
<comment type="function">
    <text evidence="11">High affinity, high specificity proton-dependent sulfate transporter, which mediates sulfate uptake. Provides the sulfur source for the cysteine synthesis pathway.</text>
</comment>
<dbReference type="NCBIfam" id="NF003433">
    <property type="entry name" value="PRK04949.1"/>
    <property type="match status" value="1"/>
</dbReference>
<dbReference type="HAMAP" id="MF_00468">
    <property type="entry name" value="CysZ"/>
    <property type="match status" value="1"/>
</dbReference>
<keyword evidence="9 11" id="KW-0472">Membrane</keyword>
<evidence type="ECO:0000256" key="9">
    <source>
        <dbReference type="ARBA" id="ARBA00023136"/>
    </source>
</evidence>
<comment type="subcellular location">
    <subcellularLocation>
        <location evidence="11">Cell inner membrane</location>
        <topology evidence="11">Multi-pass membrane protein</topology>
    </subcellularLocation>
    <subcellularLocation>
        <location evidence="1">Membrane</location>
        <topology evidence="1">Multi-pass membrane protein</topology>
    </subcellularLocation>
</comment>
<dbReference type="InterPro" id="IPR059112">
    <property type="entry name" value="CysZ/EI24"/>
</dbReference>
<dbReference type="GO" id="GO:0009675">
    <property type="term" value="F:high-affinity sulfate:proton symporter activity"/>
    <property type="evidence" value="ECO:0007669"/>
    <property type="project" value="TreeGrafter"/>
</dbReference>
<evidence type="ECO:0000256" key="10">
    <source>
        <dbReference type="ARBA" id="ARBA00023192"/>
    </source>
</evidence>
<dbReference type="InterPro" id="IPR050480">
    <property type="entry name" value="CysZ-like"/>
</dbReference>
<feature type="transmembrane region" description="Helical" evidence="11">
    <location>
        <begin position="203"/>
        <end position="230"/>
    </location>
</feature>
<dbReference type="PANTHER" id="PTHR37468">
    <property type="entry name" value="SULFATE TRANSPORTER CYSZ"/>
    <property type="match status" value="1"/>
</dbReference>
<dbReference type="Proteomes" id="UP000252707">
    <property type="component" value="Unassembled WGS sequence"/>
</dbReference>
<dbReference type="Pfam" id="PF07264">
    <property type="entry name" value="EI24"/>
    <property type="match status" value="1"/>
</dbReference>
<dbReference type="GO" id="GO:0000103">
    <property type="term" value="P:sulfate assimilation"/>
    <property type="evidence" value="ECO:0007669"/>
    <property type="project" value="InterPro"/>
</dbReference>
<evidence type="ECO:0000313" key="13">
    <source>
        <dbReference type="Proteomes" id="UP000252707"/>
    </source>
</evidence>
<protein>
    <recommendedName>
        <fullName evidence="11">Sulfate transporter CysZ</fullName>
    </recommendedName>
</protein>
<name>A0A369CIE5_9GAMM</name>
<evidence type="ECO:0000256" key="3">
    <source>
        <dbReference type="ARBA" id="ARBA00022475"/>
    </source>
</evidence>
<comment type="similarity">
    <text evidence="11">Belongs to the CysZ family.</text>
</comment>
<gene>
    <name evidence="11" type="primary">cysZ</name>
    <name evidence="12" type="ORF">DFQ59_102567</name>
</gene>
<dbReference type="AlphaFoldDB" id="A0A369CIE5"/>
<keyword evidence="5 11" id="KW-0028">Amino-acid biosynthesis</keyword>
<proteinExistence type="inferred from homology"/>
<evidence type="ECO:0000256" key="11">
    <source>
        <dbReference type="HAMAP-Rule" id="MF_00468"/>
    </source>
</evidence>
<sequence length="246" mass="27143">MPGNPVTGAGALLRGFGLILRPGLRRYVIVPLAINIALFGAGIWYAFSWLEALSAWVQGYLPGWLDWLTWLLWPLFIISALLLVFYGFSLLANLVAAPFNGLLAERVELLLTGRTAADGGGWRKALAEFLPMLANELRKLLYMAAWSLPFLLLFVIPVINLAAPFLWLAFSAWMLALEYTDYPMGNHGIGFRDLRRRLRRQRLLSLGFGGAVLAGTVIPLVNLVVMPAAVAGATALWVEKYSKEGE</sequence>